<accession>A0ABW2I1D9</accession>
<dbReference type="RefSeq" id="WP_378975766.1">
    <property type="nucleotide sequence ID" value="NZ_JBHTBJ010000036.1"/>
</dbReference>
<name>A0ABW2I1D9_9ACTN</name>
<evidence type="ECO:0000313" key="3">
    <source>
        <dbReference type="Proteomes" id="UP001596548"/>
    </source>
</evidence>
<gene>
    <name evidence="2" type="ORF">ACFQS1_32370</name>
</gene>
<dbReference type="Proteomes" id="UP001596548">
    <property type="component" value="Unassembled WGS sequence"/>
</dbReference>
<dbReference type="EMBL" id="JBHTBJ010000036">
    <property type="protein sequence ID" value="MFC7278686.1"/>
    <property type="molecule type" value="Genomic_DNA"/>
</dbReference>
<sequence>MAHQVGGATLRLTESGCGGDEARCEVRFRIRVPAATAVEITAQAGAVDVDVRPGVGGSSVRVDKNPASPVTTR</sequence>
<organism evidence="2 3">
    <name type="scientific">Paractinoplanes rhizophilus</name>
    <dbReference type="NCBI Taxonomy" id="1416877"/>
    <lineage>
        <taxon>Bacteria</taxon>
        <taxon>Bacillati</taxon>
        <taxon>Actinomycetota</taxon>
        <taxon>Actinomycetes</taxon>
        <taxon>Micromonosporales</taxon>
        <taxon>Micromonosporaceae</taxon>
        <taxon>Paractinoplanes</taxon>
    </lineage>
</organism>
<keyword evidence="3" id="KW-1185">Reference proteome</keyword>
<comment type="caution">
    <text evidence="2">The sequence shown here is derived from an EMBL/GenBank/DDBJ whole genome shotgun (WGS) entry which is preliminary data.</text>
</comment>
<protein>
    <submittedName>
        <fullName evidence="2">Uncharacterized protein</fullName>
    </submittedName>
</protein>
<evidence type="ECO:0000256" key="1">
    <source>
        <dbReference type="SAM" id="MobiDB-lite"/>
    </source>
</evidence>
<reference evidence="3" key="1">
    <citation type="journal article" date="2019" name="Int. J. Syst. Evol. Microbiol.">
        <title>The Global Catalogue of Microorganisms (GCM) 10K type strain sequencing project: providing services to taxonomists for standard genome sequencing and annotation.</title>
        <authorList>
            <consortium name="The Broad Institute Genomics Platform"/>
            <consortium name="The Broad Institute Genome Sequencing Center for Infectious Disease"/>
            <person name="Wu L."/>
            <person name="Ma J."/>
        </authorList>
    </citation>
    <scope>NUCLEOTIDE SEQUENCE [LARGE SCALE GENOMIC DNA]</scope>
    <source>
        <strain evidence="3">XZYJT-10</strain>
    </source>
</reference>
<evidence type="ECO:0000313" key="2">
    <source>
        <dbReference type="EMBL" id="MFC7278686.1"/>
    </source>
</evidence>
<proteinExistence type="predicted"/>
<feature type="region of interest" description="Disordered" evidence="1">
    <location>
        <begin position="53"/>
        <end position="73"/>
    </location>
</feature>